<evidence type="ECO:0000256" key="2">
    <source>
        <dbReference type="ARBA" id="ARBA00007395"/>
    </source>
</evidence>
<evidence type="ECO:0000256" key="12">
    <source>
        <dbReference type="SAM" id="Phobius"/>
    </source>
</evidence>
<keyword evidence="3" id="KW-0813">Transport</keyword>
<dbReference type="GO" id="GO:0009055">
    <property type="term" value="F:electron transfer activity"/>
    <property type="evidence" value="ECO:0007669"/>
    <property type="project" value="TreeGrafter"/>
</dbReference>
<dbReference type="STRING" id="1058.SAMN05421783_101135"/>
<evidence type="ECO:0000256" key="11">
    <source>
        <dbReference type="ARBA" id="ARBA00023136"/>
    </source>
</evidence>
<evidence type="ECO:0000256" key="3">
    <source>
        <dbReference type="ARBA" id="ARBA00022448"/>
    </source>
</evidence>
<dbReference type="RefSeq" id="WP_093027120.1">
    <property type="nucleotide sequence ID" value="NZ_FNNZ01000001.1"/>
</dbReference>
<dbReference type="Gene3D" id="1.10.3820.10">
    <property type="entry name" value="Di-heme elbow motif domain"/>
    <property type="match status" value="1"/>
</dbReference>
<keyword evidence="15" id="KW-1185">Reference proteome</keyword>
<dbReference type="GO" id="GO:0009061">
    <property type="term" value="P:anaerobic respiration"/>
    <property type="evidence" value="ECO:0007669"/>
    <property type="project" value="TreeGrafter"/>
</dbReference>
<keyword evidence="10" id="KW-0408">Iron</keyword>
<keyword evidence="4" id="KW-1003">Cell membrane</keyword>
<keyword evidence="5" id="KW-0349">Heme</keyword>
<keyword evidence="8" id="KW-0249">Electron transport</keyword>
<keyword evidence="9 12" id="KW-1133">Transmembrane helix</keyword>
<dbReference type="Pfam" id="PF03264">
    <property type="entry name" value="Cytochrom_NNT"/>
    <property type="match status" value="1"/>
</dbReference>
<evidence type="ECO:0000256" key="4">
    <source>
        <dbReference type="ARBA" id="ARBA00022475"/>
    </source>
</evidence>
<evidence type="ECO:0000256" key="1">
    <source>
        <dbReference type="ARBA" id="ARBA00004236"/>
    </source>
</evidence>
<reference evidence="15" key="1">
    <citation type="submission" date="2016-10" db="EMBL/GenBank/DDBJ databases">
        <authorList>
            <person name="Varghese N."/>
            <person name="Submissions S."/>
        </authorList>
    </citation>
    <scope>NUCLEOTIDE SEQUENCE [LARGE SCALE GENOMIC DNA]</scope>
    <source>
        <strain evidence="15">DSM 217</strain>
    </source>
</reference>
<sequence>MGRLLAPLFITRHVLIALVVGGVGGVLFMTFLLEFDHYTSSNAFCTTCHSMTYADETYRQTVHYDSASGVRASCGDCHVSEGVFAATWDHAVGSKDLFKQLFGPDYDDPVINALHLPEAAFAARKWFQARDSATCMRCHTLEAIQGKRADTAAIHREETDGKSCIDCHYNLVHRKVPDESTFKREAWNRMVEEEFGLEPGTAERLMSAH</sequence>
<evidence type="ECO:0000313" key="15">
    <source>
        <dbReference type="Proteomes" id="UP000198816"/>
    </source>
</evidence>
<evidence type="ECO:0000256" key="9">
    <source>
        <dbReference type="ARBA" id="ARBA00022989"/>
    </source>
</evidence>
<dbReference type="PANTHER" id="PTHR30333">
    <property type="entry name" value="CYTOCHROME C-TYPE PROTEIN"/>
    <property type="match status" value="1"/>
</dbReference>
<gene>
    <name evidence="14" type="ORF">SAMN05421783_101135</name>
</gene>
<dbReference type="AlphaFoldDB" id="A0A1H2Q6M4"/>
<dbReference type="Proteomes" id="UP000198816">
    <property type="component" value="Unassembled WGS sequence"/>
</dbReference>
<keyword evidence="11 12" id="KW-0472">Membrane</keyword>
<dbReference type="SUPFAM" id="SSF48695">
    <property type="entry name" value="Multiheme cytochromes"/>
    <property type="match status" value="1"/>
</dbReference>
<dbReference type="GO" id="GO:0046872">
    <property type="term" value="F:metal ion binding"/>
    <property type="evidence" value="ECO:0007669"/>
    <property type="project" value="UniProtKB-KW"/>
</dbReference>
<dbReference type="InterPro" id="IPR005126">
    <property type="entry name" value="NapC/NirT_cyt_c_N"/>
</dbReference>
<dbReference type="PANTHER" id="PTHR30333:SF1">
    <property type="entry name" value="CYTOCHROME C-TYPE PROTEIN NAPC"/>
    <property type="match status" value="1"/>
</dbReference>
<accession>A0A1H2Q6M4</accession>
<evidence type="ECO:0000259" key="13">
    <source>
        <dbReference type="Pfam" id="PF03264"/>
    </source>
</evidence>
<evidence type="ECO:0000256" key="5">
    <source>
        <dbReference type="ARBA" id="ARBA00022617"/>
    </source>
</evidence>
<evidence type="ECO:0000256" key="7">
    <source>
        <dbReference type="ARBA" id="ARBA00022723"/>
    </source>
</evidence>
<dbReference type="GO" id="GO:0005886">
    <property type="term" value="C:plasma membrane"/>
    <property type="evidence" value="ECO:0007669"/>
    <property type="project" value="UniProtKB-SubCell"/>
</dbReference>
<evidence type="ECO:0000313" key="14">
    <source>
        <dbReference type="EMBL" id="SDW02660.1"/>
    </source>
</evidence>
<proteinExistence type="inferred from homology"/>
<organism evidence="14 15">
    <name type="scientific">Thiocapsa roseopersicina</name>
    <dbReference type="NCBI Taxonomy" id="1058"/>
    <lineage>
        <taxon>Bacteria</taxon>
        <taxon>Pseudomonadati</taxon>
        <taxon>Pseudomonadota</taxon>
        <taxon>Gammaproteobacteria</taxon>
        <taxon>Chromatiales</taxon>
        <taxon>Chromatiaceae</taxon>
        <taxon>Thiocapsa</taxon>
    </lineage>
</organism>
<dbReference type="InterPro" id="IPR036280">
    <property type="entry name" value="Multihaem_cyt_sf"/>
</dbReference>
<comment type="similarity">
    <text evidence="2">Belongs to the NapC/NirT/NrfH family.</text>
</comment>
<feature type="transmembrane region" description="Helical" evidence="12">
    <location>
        <begin position="12"/>
        <end position="33"/>
    </location>
</feature>
<keyword evidence="6 12" id="KW-0812">Transmembrane</keyword>
<protein>
    <submittedName>
        <fullName evidence="14">Cytochrome c-type protein NapC/trimethylamine-N-oxide reductase (Cytochrome c), cytochrome c-type subunit TorC</fullName>
    </submittedName>
</protein>
<dbReference type="InterPro" id="IPR038266">
    <property type="entry name" value="NapC/NirT_cytc_sf"/>
</dbReference>
<dbReference type="OrthoDB" id="9782159at2"/>
<feature type="domain" description="NapC/NirT cytochrome c N-terminal" evidence="13">
    <location>
        <begin position="14"/>
        <end position="176"/>
    </location>
</feature>
<comment type="subcellular location">
    <subcellularLocation>
        <location evidence="1">Cell membrane</location>
    </subcellularLocation>
</comment>
<keyword evidence="7" id="KW-0479">Metal-binding</keyword>
<dbReference type="InterPro" id="IPR051174">
    <property type="entry name" value="Cytochrome_c-type_ET"/>
</dbReference>
<name>A0A1H2Q6M4_THIRO</name>
<dbReference type="EMBL" id="FNNZ01000001">
    <property type="protein sequence ID" value="SDW02660.1"/>
    <property type="molecule type" value="Genomic_DNA"/>
</dbReference>
<evidence type="ECO:0000256" key="6">
    <source>
        <dbReference type="ARBA" id="ARBA00022692"/>
    </source>
</evidence>
<evidence type="ECO:0000256" key="8">
    <source>
        <dbReference type="ARBA" id="ARBA00022982"/>
    </source>
</evidence>
<evidence type="ECO:0000256" key="10">
    <source>
        <dbReference type="ARBA" id="ARBA00023004"/>
    </source>
</evidence>